<reference evidence="1 2" key="1">
    <citation type="submission" date="2016-08" db="EMBL/GenBank/DDBJ databases">
        <title>Novel Firmicute Genomes.</title>
        <authorList>
            <person name="Poppleton D.I."/>
            <person name="Gribaldo S."/>
        </authorList>
    </citation>
    <scope>NUCLEOTIDE SEQUENCE [LARGE SCALE GENOMIC DNA]</scope>
    <source>
        <strain evidence="1 2">RAOx-1</strain>
    </source>
</reference>
<dbReference type="InterPro" id="IPR011042">
    <property type="entry name" value="6-blade_b-propeller_TolB-like"/>
</dbReference>
<dbReference type="SUPFAM" id="SSF82171">
    <property type="entry name" value="DPP6 N-terminal domain-like"/>
    <property type="match status" value="1"/>
</dbReference>
<name>A0A419SNJ5_9BACL</name>
<dbReference type="EMBL" id="MCHY01000006">
    <property type="protein sequence ID" value="RKD25866.1"/>
    <property type="molecule type" value="Genomic_DNA"/>
</dbReference>
<dbReference type="AlphaFoldDB" id="A0A419SNJ5"/>
<organism evidence="1 2">
    <name type="scientific">Ammoniphilus oxalaticus</name>
    <dbReference type="NCBI Taxonomy" id="66863"/>
    <lineage>
        <taxon>Bacteria</taxon>
        <taxon>Bacillati</taxon>
        <taxon>Bacillota</taxon>
        <taxon>Bacilli</taxon>
        <taxon>Bacillales</taxon>
        <taxon>Paenibacillaceae</taxon>
        <taxon>Aneurinibacillus group</taxon>
        <taxon>Ammoniphilus</taxon>
    </lineage>
</organism>
<proteinExistence type="predicted"/>
<accession>A0A419SNJ5</accession>
<evidence type="ECO:0008006" key="3">
    <source>
        <dbReference type="Google" id="ProtNLM"/>
    </source>
</evidence>
<dbReference type="OrthoDB" id="2768010at2"/>
<gene>
    <name evidence="1" type="ORF">BEP19_02740</name>
</gene>
<evidence type="ECO:0000313" key="1">
    <source>
        <dbReference type="EMBL" id="RKD25866.1"/>
    </source>
</evidence>
<sequence length="345" mass="39055">MKKGRLFWIGAFVVLMIVALLLMNGLTLGKGGSPKSYEGLTGHYDVSSEGMIAYVFEGLDGKHGLYVTDAKQSTGLKLLELESDKALLDPTFSADGSTLFYISINQDLEAKLHSSVHQIDLETKRDRLLFSASAAITEIECSPNGNSLFFLQADVFQNYSPIASKRPHDYDVYEYNFGQDRQIQHTNLKQYSMDSLVVAEDAQSVFVQMGDVAETAEEIFDVKYRIFQFPLDQPSDYRVVSDPDRLVDIYTFDVVSGEDEIIFQSISNPDAGATYQYELYRYNRNTNEEQQLTVLKAFATNPLVGPDQQIYFMLDRRFPEEVSDYHLYRMNGDGSGLREVELLSQ</sequence>
<evidence type="ECO:0000313" key="2">
    <source>
        <dbReference type="Proteomes" id="UP000284219"/>
    </source>
</evidence>
<comment type="caution">
    <text evidence="1">The sequence shown here is derived from an EMBL/GenBank/DDBJ whole genome shotgun (WGS) entry which is preliminary data.</text>
</comment>
<dbReference type="RefSeq" id="WP_120188546.1">
    <property type="nucleotide sequence ID" value="NZ_MCHY01000006.1"/>
</dbReference>
<dbReference type="Proteomes" id="UP000284219">
    <property type="component" value="Unassembled WGS sequence"/>
</dbReference>
<dbReference type="Gene3D" id="2.120.10.30">
    <property type="entry name" value="TolB, C-terminal domain"/>
    <property type="match status" value="2"/>
</dbReference>
<keyword evidence="2" id="KW-1185">Reference proteome</keyword>
<protein>
    <recommendedName>
        <fullName evidence="3">Dipeptidylpeptidase IV N-terminal domain-containing protein</fullName>
    </recommendedName>
</protein>